<organism evidence="2 3">
    <name type="scientific">Paraburkholderia fungorum</name>
    <dbReference type="NCBI Taxonomy" id="134537"/>
    <lineage>
        <taxon>Bacteria</taxon>
        <taxon>Pseudomonadati</taxon>
        <taxon>Pseudomonadota</taxon>
        <taxon>Betaproteobacteria</taxon>
        <taxon>Burkholderiales</taxon>
        <taxon>Burkholderiaceae</taxon>
        <taxon>Paraburkholderia</taxon>
    </lineage>
</organism>
<evidence type="ECO:0000256" key="1">
    <source>
        <dbReference type="SAM" id="MobiDB-lite"/>
    </source>
</evidence>
<evidence type="ECO:0000313" key="3">
    <source>
        <dbReference type="Proteomes" id="UP000283709"/>
    </source>
</evidence>
<sequence>MRQSGDAEEAAAARDAQPIRQKRGKRRWAGRDAPGRDTARCAHWGGATMRLARLHALARGFDQPAQPTPPVQRPAQRIAARFSVQTDFSRC</sequence>
<reference evidence="2 3" key="1">
    <citation type="submission" date="2016-07" db="EMBL/GenBank/DDBJ databases">
        <title>Genome analysis of Burkholderia fungorum ES3-20.</title>
        <authorList>
            <person name="Xu D."/>
            <person name="Yao R."/>
            <person name="Zheng S."/>
        </authorList>
    </citation>
    <scope>NUCLEOTIDE SEQUENCE [LARGE SCALE GENOMIC DNA]</scope>
    <source>
        <strain evidence="2 3">ES3-20</strain>
    </source>
</reference>
<feature type="compositionally biased region" description="Basic and acidic residues" evidence="1">
    <location>
        <begin position="29"/>
        <end position="40"/>
    </location>
</feature>
<accession>A0A3R7E7U9</accession>
<dbReference type="Proteomes" id="UP000283709">
    <property type="component" value="Unassembled WGS sequence"/>
</dbReference>
<name>A0A3R7E7U9_9BURK</name>
<evidence type="ECO:0000313" key="2">
    <source>
        <dbReference type="EMBL" id="RKF47344.1"/>
    </source>
</evidence>
<comment type="caution">
    <text evidence="2">The sequence shown here is derived from an EMBL/GenBank/DDBJ whole genome shotgun (WGS) entry which is preliminary data.</text>
</comment>
<proteinExistence type="predicted"/>
<feature type="region of interest" description="Disordered" evidence="1">
    <location>
        <begin position="1"/>
        <end position="40"/>
    </location>
</feature>
<gene>
    <name evidence="2" type="ORF">BCY88_23915</name>
</gene>
<dbReference type="AlphaFoldDB" id="A0A3R7E7U9"/>
<dbReference type="EMBL" id="MCAS01000010">
    <property type="protein sequence ID" value="RKF47344.1"/>
    <property type="molecule type" value="Genomic_DNA"/>
</dbReference>
<protein>
    <submittedName>
        <fullName evidence="2">Uncharacterized protein</fullName>
    </submittedName>
</protein>